<organism evidence="4 5">
    <name type="scientific">Oscillochloris trichoides DG-6</name>
    <dbReference type="NCBI Taxonomy" id="765420"/>
    <lineage>
        <taxon>Bacteria</taxon>
        <taxon>Bacillati</taxon>
        <taxon>Chloroflexota</taxon>
        <taxon>Chloroflexia</taxon>
        <taxon>Chloroflexales</taxon>
        <taxon>Chloroflexineae</taxon>
        <taxon>Oscillochloridaceae</taxon>
        <taxon>Oscillochloris</taxon>
    </lineage>
</organism>
<sequence length="301" mass="32276">MSTILAFGNPVYDEIRTPRVATPGRVLSGCSTNACLALTRLGHQTGLVGRVGADFQPLFGGDMQRFGVQAWVEPASQTGGFRLIYDQRGDRTLDVLGVADPVTHIPAAITQADLIVMGPILQETPPALWHAIRSQTHAPMMLDPQGMLRRIGTDGRIEHYCPPDIAEVARLCRVVKANEVETWVLTGIDPRQDAAAAARALRALGCEIAIVTLAEAGSFIDDGQRQWAIPAYPTDVRDPTGAGDTYLAGFIHAYLADPADLYRAGCMGAAVASLWIEDTGPEVALPLAEVLRRCAWLVALG</sequence>
<keyword evidence="5" id="KW-1185">Reference proteome</keyword>
<dbReference type="SUPFAM" id="SSF53613">
    <property type="entry name" value="Ribokinase-like"/>
    <property type="match status" value="1"/>
</dbReference>
<dbReference type="InterPro" id="IPR002173">
    <property type="entry name" value="Carboh/pur_kinase_PfkB_CS"/>
</dbReference>
<dbReference type="AlphaFoldDB" id="E1ICH0"/>
<keyword evidence="2" id="KW-0418">Kinase</keyword>
<dbReference type="Gene3D" id="3.40.1190.20">
    <property type="match status" value="1"/>
</dbReference>
<comment type="caution">
    <text evidence="4">The sequence shown here is derived from an EMBL/GenBank/DDBJ whole genome shotgun (WGS) entry which is preliminary data.</text>
</comment>
<dbReference type="Proteomes" id="UP000054010">
    <property type="component" value="Unassembled WGS sequence"/>
</dbReference>
<dbReference type="PANTHER" id="PTHR10584:SF166">
    <property type="entry name" value="RIBOKINASE"/>
    <property type="match status" value="1"/>
</dbReference>
<dbReference type="PANTHER" id="PTHR10584">
    <property type="entry name" value="SUGAR KINASE"/>
    <property type="match status" value="1"/>
</dbReference>
<keyword evidence="1" id="KW-0808">Transferase</keyword>
<dbReference type="HOGENOM" id="CLU_065902_3_1_0"/>
<dbReference type="OrthoDB" id="9779730at2"/>
<protein>
    <submittedName>
        <fullName evidence="4">PfkB domain protein</fullName>
    </submittedName>
</protein>
<evidence type="ECO:0000256" key="2">
    <source>
        <dbReference type="ARBA" id="ARBA00022777"/>
    </source>
</evidence>
<evidence type="ECO:0000313" key="4">
    <source>
        <dbReference type="EMBL" id="EFO81098.1"/>
    </source>
</evidence>
<dbReference type="PROSITE" id="PS00584">
    <property type="entry name" value="PFKB_KINASES_2"/>
    <property type="match status" value="1"/>
</dbReference>
<dbReference type="EMBL" id="ADVR01000026">
    <property type="protein sequence ID" value="EFO81098.1"/>
    <property type="molecule type" value="Genomic_DNA"/>
</dbReference>
<reference evidence="4 5" key="1">
    <citation type="journal article" date="2011" name="J. Bacteriol.">
        <title>Draft genome sequence of the anoxygenic filamentous phototrophic bacterium Oscillochloris trichoides subsp. DG-6.</title>
        <authorList>
            <person name="Kuznetsov B.B."/>
            <person name="Ivanovsky R.N."/>
            <person name="Keppen O.I."/>
            <person name="Sukhacheva M.V."/>
            <person name="Bumazhkin B.K."/>
            <person name="Patutina E.O."/>
            <person name="Beletsky A.V."/>
            <person name="Mardanov A.V."/>
            <person name="Baslerov R.V."/>
            <person name="Panteleeva A.N."/>
            <person name="Kolganova T.V."/>
            <person name="Ravin N.V."/>
            <person name="Skryabin K.G."/>
        </authorList>
    </citation>
    <scope>NUCLEOTIDE SEQUENCE [LARGE SCALE GENOMIC DNA]</scope>
    <source>
        <strain evidence="4 5">DG-6</strain>
    </source>
</reference>
<accession>E1ICH0</accession>
<evidence type="ECO:0000313" key="5">
    <source>
        <dbReference type="Proteomes" id="UP000054010"/>
    </source>
</evidence>
<evidence type="ECO:0000259" key="3">
    <source>
        <dbReference type="Pfam" id="PF00294"/>
    </source>
</evidence>
<dbReference type="Pfam" id="PF00294">
    <property type="entry name" value="PfkB"/>
    <property type="match status" value="1"/>
</dbReference>
<feature type="domain" description="Carbohydrate kinase PfkB" evidence="3">
    <location>
        <begin position="19"/>
        <end position="284"/>
    </location>
</feature>
<dbReference type="InterPro" id="IPR011611">
    <property type="entry name" value="PfkB_dom"/>
</dbReference>
<gene>
    <name evidence="4" type="ORF">OSCT_1021</name>
</gene>
<dbReference type="eggNOG" id="COG0524">
    <property type="taxonomic scope" value="Bacteria"/>
</dbReference>
<dbReference type="InterPro" id="IPR029056">
    <property type="entry name" value="Ribokinase-like"/>
</dbReference>
<name>E1ICH0_9CHLR</name>
<dbReference type="GO" id="GO:0005829">
    <property type="term" value="C:cytosol"/>
    <property type="evidence" value="ECO:0007669"/>
    <property type="project" value="TreeGrafter"/>
</dbReference>
<proteinExistence type="predicted"/>
<dbReference type="GO" id="GO:0016301">
    <property type="term" value="F:kinase activity"/>
    <property type="evidence" value="ECO:0007669"/>
    <property type="project" value="UniProtKB-KW"/>
</dbReference>
<evidence type="ECO:0000256" key="1">
    <source>
        <dbReference type="ARBA" id="ARBA00022679"/>
    </source>
</evidence>
<dbReference type="STRING" id="765420.OSCT_1021"/>